<dbReference type="InterPro" id="IPR018649">
    <property type="entry name" value="SHOCT"/>
</dbReference>
<evidence type="ECO:0000313" key="2">
    <source>
        <dbReference type="EMBL" id="AGA68427.1"/>
    </source>
</evidence>
<sequence length="298" mass="34045">MGLFSSKKNPCGICGGATPRIFARVIEEQPLCSDCNDRIDMEPSLQDNLTLQSIKEHFVYLEENQVLRDNFVISKDLDFGFFCEKVIFDFYNKLFCMSGEPDKMVFAGSHLKSFTIKEDQETLFEGSSAGLKRYTSSVPDRVAALAPQLAMVRMTAQVANQLDRDEDNKNSYRPRMDMPEPFEEFHIELKLEHPYWQTIEFKVSGPDFNNTHPDANSFMREYDQTAAKLEELAGSLMHIAFPDAEEMLVGWVNPLQQAMAAERPVDSIEEIRRFKGLLEEGLITEEEFAAKKKQLLGI</sequence>
<evidence type="ECO:0000313" key="3">
    <source>
        <dbReference type="Proteomes" id="UP000010797"/>
    </source>
</evidence>
<dbReference type="Proteomes" id="UP000010797">
    <property type="component" value="Chromosome"/>
</dbReference>
<protein>
    <recommendedName>
        <fullName evidence="1">SHOCT domain-containing protein</fullName>
    </recommendedName>
</protein>
<evidence type="ECO:0000259" key="1">
    <source>
        <dbReference type="Pfam" id="PF09851"/>
    </source>
</evidence>
<gene>
    <name evidence="2" type="ordered locus">Desdi_0907</name>
</gene>
<dbReference type="AlphaFoldDB" id="L0F5G7"/>
<accession>L0F5G7</accession>
<dbReference type="RefSeq" id="WP_015261427.1">
    <property type="nucleotide sequence ID" value="NC_019903.1"/>
</dbReference>
<dbReference type="eggNOG" id="ENOG502Z97D">
    <property type="taxonomic scope" value="Bacteria"/>
</dbReference>
<dbReference type="HOGENOM" id="CLU_932936_0_0_9"/>
<reference evidence="3" key="1">
    <citation type="submission" date="2012-02" db="EMBL/GenBank/DDBJ databases">
        <title>Complete sequence of Desulfitobacterium dichloroeliminans LMG P-21439.</title>
        <authorList>
            <person name="Lucas S."/>
            <person name="Han J."/>
            <person name="Lapidus A."/>
            <person name="Cheng J.-F."/>
            <person name="Goodwin L."/>
            <person name="Pitluck S."/>
            <person name="Peters L."/>
            <person name="Ovchinnikova G."/>
            <person name="Teshima H."/>
            <person name="Detter J.C."/>
            <person name="Han C."/>
            <person name="Tapia R."/>
            <person name="Land M."/>
            <person name="Hauser L."/>
            <person name="Kyrpides N."/>
            <person name="Ivanova N."/>
            <person name="Pagani I."/>
            <person name="Kruse T."/>
            <person name="de Vos W.M."/>
            <person name="Boon N."/>
            <person name="Smidt H."/>
            <person name="Woyke T."/>
        </authorList>
    </citation>
    <scope>NUCLEOTIDE SEQUENCE [LARGE SCALE GENOMIC DNA]</scope>
    <source>
        <strain evidence="3">LMG P-21439 / DCA1</strain>
    </source>
</reference>
<dbReference type="KEGG" id="ddl:Desdi_0907"/>
<feature type="domain" description="SHOCT" evidence="1">
    <location>
        <begin position="269"/>
        <end position="296"/>
    </location>
</feature>
<proteinExistence type="predicted"/>
<dbReference type="Pfam" id="PF09851">
    <property type="entry name" value="SHOCT"/>
    <property type="match status" value="1"/>
</dbReference>
<organism evidence="2 3">
    <name type="scientific">Desulfitobacterium dichloroeliminans (strain LMG P-21439 / DCA1)</name>
    <dbReference type="NCBI Taxonomy" id="871963"/>
    <lineage>
        <taxon>Bacteria</taxon>
        <taxon>Bacillati</taxon>
        <taxon>Bacillota</taxon>
        <taxon>Clostridia</taxon>
        <taxon>Eubacteriales</taxon>
        <taxon>Desulfitobacteriaceae</taxon>
        <taxon>Desulfitobacterium</taxon>
    </lineage>
</organism>
<name>L0F5G7_DESDL</name>
<keyword evidence="3" id="KW-1185">Reference proteome</keyword>
<dbReference type="EMBL" id="CP003344">
    <property type="protein sequence ID" value="AGA68427.1"/>
    <property type="molecule type" value="Genomic_DNA"/>
</dbReference>
<dbReference type="STRING" id="871963.Desdi_0907"/>